<feature type="compositionally biased region" description="Basic and acidic residues" evidence="1">
    <location>
        <begin position="22"/>
        <end position="51"/>
    </location>
</feature>
<evidence type="ECO:0000313" key="4">
    <source>
        <dbReference type="Proteomes" id="UP000600139"/>
    </source>
</evidence>
<feature type="signal peptide" evidence="2">
    <location>
        <begin position="1"/>
        <end position="22"/>
    </location>
</feature>
<evidence type="ECO:0000256" key="2">
    <source>
        <dbReference type="SAM" id="SignalP"/>
    </source>
</evidence>
<feature type="region of interest" description="Disordered" evidence="1">
    <location>
        <begin position="22"/>
        <end position="58"/>
    </location>
</feature>
<keyword evidence="4" id="KW-1185">Reference proteome</keyword>
<proteinExistence type="predicted"/>
<comment type="caution">
    <text evidence="3">The sequence shown here is derived from an EMBL/GenBank/DDBJ whole genome shotgun (WGS) entry which is preliminary data.</text>
</comment>
<gene>
    <name evidence="3" type="ORF">JIN84_03275</name>
</gene>
<reference evidence="3" key="1">
    <citation type="submission" date="2021-01" db="EMBL/GenBank/DDBJ databases">
        <title>Modified the classification status of verrucomicrobia.</title>
        <authorList>
            <person name="Feng X."/>
        </authorList>
    </citation>
    <scope>NUCLEOTIDE SEQUENCE</scope>
    <source>
        <strain evidence="3">JCM 18052</strain>
    </source>
</reference>
<evidence type="ECO:0000313" key="3">
    <source>
        <dbReference type="EMBL" id="MBK1814618.1"/>
    </source>
</evidence>
<keyword evidence="2" id="KW-0732">Signal</keyword>
<accession>A0A934R1X1</accession>
<dbReference type="AlphaFoldDB" id="A0A934R1X1"/>
<dbReference type="RefSeq" id="WP_200349575.1">
    <property type="nucleotide sequence ID" value="NZ_BAABHZ010000010.1"/>
</dbReference>
<dbReference type="Proteomes" id="UP000600139">
    <property type="component" value="Unassembled WGS sequence"/>
</dbReference>
<dbReference type="EMBL" id="JAENIK010000004">
    <property type="protein sequence ID" value="MBK1814618.1"/>
    <property type="molecule type" value="Genomic_DNA"/>
</dbReference>
<evidence type="ECO:0000256" key="1">
    <source>
        <dbReference type="SAM" id="MobiDB-lite"/>
    </source>
</evidence>
<protein>
    <submittedName>
        <fullName evidence="3">Uncharacterized protein</fullName>
    </submittedName>
</protein>
<sequence length="158" mass="16829">MKLKLTTLPLLIALIGSPLASAEEKHDHSKEEHAGHDHGKEDDDHDHDARKGPNGGTVVESKAGFTIEVSVGKDRKARVVFLDKELKAAALEAQSITGIAGERSAPVKLTFAKGKDADANVLISDQALPEGAHVPLNLVIKTTADAKAVSEKLELHMH</sequence>
<name>A0A934R1X1_9BACT</name>
<organism evidence="3 4">
    <name type="scientific">Luteolibacter yonseiensis</name>
    <dbReference type="NCBI Taxonomy" id="1144680"/>
    <lineage>
        <taxon>Bacteria</taxon>
        <taxon>Pseudomonadati</taxon>
        <taxon>Verrucomicrobiota</taxon>
        <taxon>Verrucomicrobiia</taxon>
        <taxon>Verrucomicrobiales</taxon>
        <taxon>Verrucomicrobiaceae</taxon>
        <taxon>Luteolibacter</taxon>
    </lineage>
</organism>
<feature type="chain" id="PRO_5036677930" evidence="2">
    <location>
        <begin position="23"/>
        <end position="158"/>
    </location>
</feature>